<evidence type="ECO:0000313" key="7">
    <source>
        <dbReference type="Proteomes" id="UP001458880"/>
    </source>
</evidence>
<dbReference type="InterPro" id="IPR041095">
    <property type="entry name" value="EFG_II"/>
</dbReference>
<evidence type="ECO:0000313" key="6">
    <source>
        <dbReference type="EMBL" id="KAK9746391.1"/>
    </source>
</evidence>
<dbReference type="Pfam" id="PF14492">
    <property type="entry name" value="EFG_III"/>
    <property type="match status" value="1"/>
</dbReference>
<dbReference type="SUPFAM" id="SSF50447">
    <property type="entry name" value="Translation proteins"/>
    <property type="match status" value="1"/>
</dbReference>
<dbReference type="Gene3D" id="3.30.70.870">
    <property type="entry name" value="Elongation Factor G (Translational Gtpase), domain 3"/>
    <property type="match status" value="1"/>
</dbReference>
<dbReference type="CDD" id="cd01886">
    <property type="entry name" value="EF-G"/>
    <property type="match status" value="1"/>
</dbReference>
<feature type="domain" description="Tr-type G" evidence="5">
    <location>
        <begin position="33"/>
        <end position="311"/>
    </location>
</feature>
<dbReference type="FunFam" id="3.40.50.300:FF:000514">
    <property type="entry name" value="Ribosome-releasing factor 2, mitochondrial"/>
    <property type="match status" value="1"/>
</dbReference>
<dbReference type="SUPFAM" id="SSF54211">
    <property type="entry name" value="Ribosomal protein S5 domain 2-like"/>
    <property type="match status" value="1"/>
</dbReference>
<dbReference type="Gene3D" id="3.30.230.10">
    <property type="match status" value="1"/>
</dbReference>
<dbReference type="FunFam" id="3.30.70.870:FF:000005">
    <property type="entry name" value="Ribosome-releasing factor 2, mitochondrial"/>
    <property type="match status" value="1"/>
</dbReference>
<dbReference type="PANTHER" id="PTHR43261">
    <property type="entry name" value="TRANSLATION ELONGATION FACTOR G-RELATED"/>
    <property type="match status" value="1"/>
</dbReference>
<reference evidence="6 7" key="1">
    <citation type="journal article" date="2024" name="BMC Genomics">
        <title>De novo assembly and annotation of Popillia japonica's genome with initial clues to its potential as an invasive pest.</title>
        <authorList>
            <person name="Cucini C."/>
            <person name="Boschi S."/>
            <person name="Funari R."/>
            <person name="Cardaioli E."/>
            <person name="Iannotti N."/>
            <person name="Marturano G."/>
            <person name="Paoli F."/>
            <person name="Bruttini M."/>
            <person name="Carapelli A."/>
            <person name="Frati F."/>
            <person name="Nardi F."/>
        </authorList>
    </citation>
    <scope>NUCLEOTIDE SEQUENCE [LARGE SCALE GENOMIC DNA]</scope>
    <source>
        <strain evidence="6">DMR45628</strain>
    </source>
</reference>
<gene>
    <name evidence="6" type="ORF">QE152_g6195</name>
</gene>
<keyword evidence="2" id="KW-0648">Protein biosynthesis</keyword>
<dbReference type="Gene3D" id="3.30.70.240">
    <property type="match status" value="1"/>
</dbReference>
<dbReference type="Pfam" id="PF00679">
    <property type="entry name" value="EFG_C"/>
    <property type="match status" value="1"/>
</dbReference>
<dbReference type="InterPro" id="IPR000795">
    <property type="entry name" value="T_Tr_GTP-bd_dom"/>
</dbReference>
<keyword evidence="3" id="KW-0496">Mitochondrion</keyword>
<dbReference type="InterPro" id="IPR014721">
    <property type="entry name" value="Ribsml_uS5_D2-typ_fold_subgr"/>
</dbReference>
<dbReference type="SUPFAM" id="SSF54980">
    <property type="entry name" value="EF-G C-terminal domain-like"/>
    <property type="match status" value="2"/>
</dbReference>
<dbReference type="InterPro" id="IPR009000">
    <property type="entry name" value="Transl_B-barrel_sf"/>
</dbReference>
<keyword evidence="6" id="KW-0251">Elongation factor</keyword>
<name>A0AAW1MFF0_POPJA</name>
<evidence type="ECO:0000256" key="3">
    <source>
        <dbReference type="ARBA" id="ARBA00023128"/>
    </source>
</evidence>
<evidence type="ECO:0000259" key="5">
    <source>
        <dbReference type="PROSITE" id="PS51722"/>
    </source>
</evidence>
<dbReference type="GO" id="GO:0005759">
    <property type="term" value="C:mitochondrial matrix"/>
    <property type="evidence" value="ECO:0007669"/>
    <property type="project" value="UniProtKB-ARBA"/>
</dbReference>
<dbReference type="SUPFAM" id="SSF52540">
    <property type="entry name" value="P-loop containing nucleoside triphosphate hydrolases"/>
    <property type="match status" value="1"/>
</dbReference>
<dbReference type="InterPro" id="IPR000640">
    <property type="entry name" value="EFG_V-like"/>
</dbReference>
<proteinExistence type="predicted"/>
<dbReference type="InterPro" id="IPR035647">
    <property type="entry name" value="EFG_III/V"/>
</dbReference>
<dbReference type="GO" id="GO:0005525">
    <property type="term" value="F:GTP binding"/>
    <property type="evidence" value="ECO:0007669"/>
    <property type="project" value="UniProtKB-KW"/>
</dbReference>
<accession>A0AAW1MFF0</accession>
<dbReference type="InterPro" id="IPR035649">
    <property type="entry name" value="EFG_V"/>
</dbReference>
<protein>
    <submittedName>
        <fullName evidence="6">Elongation factor G C-terminus</fullName>
    </submittedName>
</protein>
<dbReference type="FunFam" id="3.30.70.240:FF:000001">
    <property type="entry name" value="Elongation factor G"/>
    <property type="match status" value="1"/>
</dbReference>
<evidence type="ECO:0000256" key="1">
    <source>
        <dbReference type="ARBA" id="ARBA00022741"/>
    </source>
</evidence>
<dbReference type="CDD" id="cd03713">
    <property type="entry name" value="EFG_mtEFG_C"/>
    <property type="match status" value="1"/>
</dbReference>
<dbReference type="InterPro" id="IPR020568">
    <property type="entry name" value="Ribosomal_Su5_D2-typ_SF"/>
</dbReference>
<dbReference type="Pfam" id="PF00009">
    <property type="entry name" value="GTP_EFTU"/>
    <property type="match status" value="1"/>
</dbReference>
<dbReference type="InterPro" id="IPR009022">
    <property type="entry name" value="EFG_III"/>
</dbReference>
<keyword evidence="4" id="KW-0342">GTP-binding</keyword>
<dbReference type="GO" id="GO:0032543">
    <property type="term" value="P:mitochondrial translation"/>
    <property type="evidence" value="ECO:0007669"/>
    <property type="project" value="TreeGrafter"/>
</dbReference>
<keyword evidence="7" id="KW-1185">Reference proteome</keyword>
<dbReference type="GO" id="GO:0003746">
    <property type="term" value="F:translation elongation factor activity"/>
    <property type="evidence" value="ECO:0007669"/>
    <property type="project" value="UniProtKB-KW"/>
</dbReference>
<dbReference type="PROSITE" id="PS00301">
    <property type="entry name" value="G_TR_1"/>
    <property type="match status" value="1"/>
</dbReference>
<comment type="caution">
    <text evidence="6">The sequence shown here is derived from an EMBL/GenBank/DDBJ whole genome shotgun (WGS) entry which is preliminary data.</text>
</comment>
<dbReference type="SMART" id="SM00838">
    <property type="entry name" value="EFG_C"/>
    <property type="match status" value="1"/>
</dbReference>
<dbReference type="GO" id="GO:0003924">
    <property type="term" value="F:GTPase activity"/>
    <property type="evidence" value="ECO:0007669"/>
    <property type="project" value="InterPro"/>
</dbReference>
<dbReference type="PROSITE" id="PS51722">
    <property type="entry name" value="G_TR_2"/>
    <property type="match status" value="1"/>
</dbReference>
<dbReference type="PANTHER" id="PTHR43261:SF1">
    <property type="entry name" value="RIBOSOME-RELEASING FACTOR 2, MITOCHONDRIAL"/>
    <property type="match status" value="1"/>
</dbReference>
<dbReference type="AlphaFoldDB" id="A0AAW1MFF0"/>
<dbReference type="EMBL" id="JASPKY010000040">
    <property type="protein sequence ID" value="KAK9746391.1"/>
    <property type="molecule type" value="Genomic_DNA"/>
</dbReference>
<evidence type="ECO:0000256" key="4">
    <source>
        <dbReference type="ARBA" id="ARBA00023134"/>
    </source>
</evidence>
<dbReference type="Pfam" id="PF22042">
    <property type="entry name" value="EF-G_D2"/>
    <property type="match status" value="1"/>
</dbReference>
<dbReference type="GO" id="GO:0032790">
    <property type="term" value="P:ribosome disassembly"/>
    <property type="evidence" value="ECO:0007669"/>
    <property type="project" value="TreeGrafter"/>
</dbReference>
<dbReference type="CDD" id="cd16262">
    <property type="entry name" value="EFG_III"/>
    <property type="match status" value="1"/>
</dbReference>
<dbReference type="PRINTS" id="PR00315">
    <property type="entry name" value="ELONGATNFCT"/>
</dbReference>
<dbReference type="Proteomes" id="UP001458880">
    <property type="component" value="Unassembled WGS sequence"/>
</dbReference>
<organism evidence="6 7">
    <name type="scientific">Popillia japonica</name>
    <name type="common">Japanese beetle</name>
    <dbReference type="NCBI Taxonomy" id="7064"/>
    <lineage>
        <taxon>Eukaryota</taxon>
        <taxon>Metazoa</taxon>
        <taxon>Ecdysozoa</taxon>
        <taxon>Arthropoda</taxon>
        <taxon>Hexapoda</taxon>
        <taxon>Insecta</taxon>
        <taxon>Pterygota</taxon>
        <taxon>Neoptera</taxon>
        <taxon>Endopterygota</taxon>
        <taxon>Coleoptera</taxon>
        <taxon>Polyphaga</taxon>
        <taxon>Scarabaeiformia</taxon>
        <taxon>Scarabaeidae</taxon>
        <taxon>Rutelinae</taxon>
        <taxon>Popillia</taxon>
    </lineage>
</organism>
<dbReference type="NCBIfam" id="TIGR00231">
    <property type="entry name" value="small_GTP"/>
    <property type="match status" value="1"/>
</dbReference>
<dbReference type="InterPro" id="IPR031157">
    <property type="entry name" value="G_TR_CS"/>
</dbReference>
<keyword evidence="1" id="KW-0547">Nucleotide-binding</keyword>
<dbReference type="Gene3D" id="2.40.30.10">
    <property type="entry name" value="Translation factors"/>
    <property type="match status" value="1"/>
</dbReference>
<dbReference type="Gene3D" id="3.40.50.300">
    <property type="entry name" value="P-loop containing nucleotide triphosphate hydrolases"/>
    <property type="match status" value="1"/>
</dbReference>
<dbReference type="InterPro" id="IPR053905">
    <property type="entry name" value="EF-G-like_DII"/>
</dbReference>
<evidence type="ECO:0000256" key="2">
    <source>
        <dbReference type="ARBA" id="ARBA00022917"/>
    </source>
</evidence>
<dbReference type="InterPro" id="IPR027417">
    <property type="entry name" value="P-loop_NTPase"/>
</dbReference>
<sequence>MCFSILRIIYKPQSSIIFRGYATEKLVKNGDINKIRNIGILAHIDAGKTTTTERMLYYAGSIKQMGEVHKGNTVTDYMVQERERGITIQSAAVTFTWKDHKINLIDTPGHIDFTMEVEQTLNVLDGVVVILDASAGVEAQTQTVWHQANRYKLPKIVFVNKMDRLDASFEMCCHSIEKKLNVKPIILQIPLLQENRISGLVDILTLEKYDWFSKVLQKSTLSKKNDSQLWEAAQKARCEIIDTLTEYDDALAEKVINSASYASIPTSVILCSLRTTMLAQTVVPVFCGSAYKNIGIEPLLDAVLLYLPDPQARNNTYNCFGDTLSARAFKIIHDKQKGAITFFRIYSGEFVKGQKIYNIAKNFAEQTSKLYLTFADEFRETNTLCEGCIAAVTGLKHTQSGDLISNSPSSVASAKKNLLQQTASRQKVSEENVAALFGKGPRIPEAVFFCSIEPPTLSKQAALEQALSQLQREDPSLRVTHDTETGQIILGGMGELHLEIIRDRILKEYKIETQLGKLQIAYREAPREKVSCDLTTEMKLSNTTQVASISLSVIPVESDESNKETSILVLDRKSEFSSNISNIFPKHLAAVRRGIEVGLMHGPKLGSQVIHVSVMLHMLNVVKGTSEFVIEATATQCVQKLLKESGTCVLEPIMCLEITVSNDHVSSIIADLSRRRASINNVSIRGPNKIVYAEAPLSELLGYSTSLRTISSGTGTFSMEFLEYRKMSPVDETKAIESVRGF</sequence>
<dbReference type="InterPro" id="IPR005225">
    <property type="entry name" value="Small_GTP-bd"/>
</dbReference>